<dbReference type="Proteomes" id="UP000038045">
    <property type="component" value="Unplaced"/>
</dbReference>
<evidence type="ECO:0000313" key="3">
    <source>
        <dbReference type="WBParaSite" id="PTRK_0000094800.1"/>
    </source>
</evidence>
<sequence>MSTLEEREEYGGLKKSKHFFGFRSPKKVLDDTPVRVVKNSVFEENDSHNESSFENTPNTRITPIRKLINRFKRSRSSSKKKVNDENSDDKVIENNSEKVLENEMEINISNVTIRNSENSINDTNQLKDVVEHLNTTIIPINGNSSLPTYVNLSVALNGYPSMSLQKDDKSQDNKEENISVQNDIENNITNIRIHSVPESPKMADKFTITWATVAEETPEAYQDMVEANIAAIEGAQALARNLLEKEKDKLCEDALVTLLEINGHGENMVKNIKKHMFKYISNCKAGVVGYGEETHPEDLAGYWFGIIQTQLDIYSKLLVKGDAYIENGFKEIVVKVEQKEKPVKKVPKKKQPTNESAPKVVETERMRKQKEDREAKFKAFQEMKKKMKNKNSEAVEEPLVMIM</sequence>
<organism evidence="2 3">
    <name type="scientific">Parastrongyloides trichosuri</name>
    <name type="common">Possum-specific nematode worm</name>
    <dbReference type="NCBI Taxonomy" id="131310"/>
    <lineage>
        <taxon>Eukaryota</taxon>
        <taxon>Metazoa</taxon>
        <taxon>Ecdysozoa</taxon>
        <taxon>Nematoda</taxon>
        <taxon>Chromadorea</taxon>
        <taxon>Rhabditida</taxon>
        <taxon>Tylenchina</taxon>
        <taxon>Panagrolaimomorpha</taxon>
        <taxon>Strongyloidoidea</taxon>
        <taxon>Strongyloididae</taxon>
        <taxon>Parastrongyloides</taxon>
    </lineage>
</organism>
<evidence type="ECO:0000256" key="1">
    <source>
        <dbReference type="SAM" id="MobiDB-lite"/>
    </source>
</evidence>
<name>A0A0N4Z253_PARTI</name>
<evidence type="ECO:0000313" key="2">
    <source>
        <dbReference type="Proteomes" id="UP000038045"/>
    </source>
</evidence>
<proteinExistence type="predicted"/>
<accession>A0A0N4Z253</accession>
<protein>
    <submittedName>
        <fullName evidence="3">DUF4806 domain-containing protein</fullName>
    </submittedName>
</protein>
<reference evidence="3" key="1">
    <citation type="submission" date="2017-02" db="UniProtKB">
        <authorList>
            <consortium name="WormBaseParasite"/>
        </authorList>
    </citation>
    <scope>IDENTIFICATION</scope>
</reference>
<dbReference type="WBParaSite" id="PTRK_0000094800.1">
    <property type="protein sequence ID" value="PTRK_0000094800.1"/>
    <property type="gene ID" value="PTRK_0000094800"/>
</dbReference>
<feature type="compositionally biased region" description="Basic and acidic residues" evidence="1">
    <location>
        <begin position="361"/>
        <end position="373"/>
    </location>
</feature>
<dbReference type="AlphaFoldDB" id="A0A0N4Z253"/>
<keyword evidence="2" id="KW-1185">Reference proteome</keyword>
<feature type="region of interest" description="Disordered" evidence="1">
    <location>
        <begin position="343"/>
        <end position="373"/>
    </location>
</feature>